<reference evidence="3 4" key="1">
    <citation type="journal article" date="2018" name="Front. Plant Sci.">
        <title>Red Clover (Trifolium pratense) and Zigzag Clover (T. medium) - A Picture of Genomic Similarities and Differences.</title>
        <authorList>
            <person name="Dluhosova J."/>
            <person name="Istvanek J."/>
            <person name="Nedelnik J."/>
            <person name="Repkova J."/>
        </authorList>
    </citation>
    <scope>NUCLEOTIDE SEQUENCE [LARGE SCALE GENOMIC DNA]</scope>
    <source>
        <strain evidence="4">cv. 10/8</strain>
        <tissue evidence="3">Leaf</tissue>
    </source>
</reference>
<feature type="non-terminal residue" evidence="3">
    <location>
        <position position="1"/>
    </location>
</feature>
<dbReference type="PANTHER" id="PTHR16517">
    <property type="entry name" value="TUBBY-RELATED"/>
    <property type="match status" value="1"/>
</dbReference>
<dbReference type="PANTHER" id="PTHR16517:SF142">
    <property type="entry name" value="TRANSCRIPTION FACTOR TUBBY FAMILY-RELATED"/>
    <property type="match status" value="1"/>
</dbReference>
<dbReference type="Pfam" id="PF01167">
    <property type="entry name" value="Tub"/>
    <property type="match status" value="1"/>
</dbReference>
<comment type="caution">
    <text evidence="3">The sequence shown here is derived from an EMBL/GenBank/DDBJ whole genome shotgun (WGS) entry which is preliminary data.</text>
</comment>
<evidence type="ECO:0000313" key="3">
    <source>
        <dbReference type="EMBL" id="MCH96661.1"/>
    </source>
</evidence>
<organism evidence="3 4">
    <name type="scientific">Trifolium medium</name>
    <dbReference type="NCBI Taxonomy" id="97028"/>
    <lineage>
        <taxon>Eukaryota</taxon>
        <taxon>Viridiplantae</taxon>
        <taxon>Streptophyta</taxon>
        <taxon>Embryophyta</taxon>
        <taxon>Tracheophyta</taxon>
        <taxon>Spermatophyta</taxon>
        <taxon>Magnoliopsida</taxon>
        <taxon>eudicotyledons</taxon>
        <taxon>Gunneridae</taxon>
        <taxon>Pentapetalae</taxon>
        <taxon>rosids</taxon>
        <taxon>fabids</taxon>
        <taxon>Fabales</taxon>
        <taxon>Fabaceae</taxon>
        <taxon>Papilionoideae</taxon>
        <taxon>50 kb inversion clade</taxon>
        <taxon>NPAAA clade</taxon>
        <taxon>Hologalegina</taxon>
        <taxon>IRL clade</taxon>
        <taxon>Trifolieae</taxon>
        <taxon>Trifolium</taxon>
    </lineage>
</organism>
<proteinExistence type="inferred from homology"/>
<name>A0A392NB10_9FABA</name>
<dbReference type="InterPro" id="IPR025659">
    <property type="entry name" value="Tubby-like_C"/>
</dbReference>
<dbReference type="EMBL" id="LXQA010032906">
    <property type="protein sequence ID" value="MCH96661.1"/>
    <property type="molecule type" value="Genomic_DNA"/>
</dbReference>
<sequence>SNFWGTKFTIYDTQPPQDAAVQPNCRSSERFNSKVSPRSVPAYNHLVSTISYEWRTKTPRRVHCVMNSIPVSAIQEGGNAPTPASLPQIFDEPFPMTDSYSTSRLSEQPGLNQGAVEPLILKNKAARWDDWCKSWCLDYMGRTIKSSGRNFQLVADVDPSHNVSLAEQERVILNFGKVGKDIFVMEYSYPLSAFQAFSICLTSFICNMYKSKCKA</sequence>
<evidence type="ECO:0000313" key="4">
    <source>
        <dbReference type="Proteomes" id="UP000265520"/>
    </source>
</evidence>
<gene>
    <name evidence="3" type="ORF">A2U01_0017649</name>
</gene>
<dbReference type="SUPFAM" id="SSF54518">
    <property type="entry name" value="Tubby C-terminal domain-like"/>
    <property type="match status" value="1"/>
</dbReference>
<dbReference type="PRINTS" id="PR01573">
    <property type="entry name" value="SUPERTUBBY"/>
</dbReference>
<feature type="domain" description="Tubby C-terminal" evidence="2">
    <location>
        <begin position="1"/>
        <end position="204"/>
    </location>
</feature>
<evidence type="ECO:0000256" key="1">
    <source>
        <dbReference type="ARBA" id="ARBA00007129"/>
    </source>
</evidence>
<dbReference type="Gene3D" id="3.20.90.10">
    <property type="entry name" value="Tubby Protein, Chain A"/>
    <property type="match status" value="1"/>
</dbReference>
<keyword evidence="4" id="KW-1185">Reference proteome</keyword>
<dbReference type="InterPro" id="IPR000007">
    <property type="entry name" value="Tubby_C"/>
</dbReference>
<accession>A0A392NB10</accession>
<protein>
    <submittedName>
        <fullName evidence="3">Tubby-like F-box protein 5-like</fullName>
    </submittedName>
</protein>
<comment type="similarity">
    <text evidence="1">Belongs to the TUB family.</text>
</comment>
<dbReference type="AlphaFoldDB" id="A0A392NB10"/>
<dbReference type="Proteomes" id="UP000265520">
    <property type="component" value="Unassembled WGS sequence"/>
</dbReference>
<evidence type="ECO:0000259" key="2">
    <source>
        <dbReference type="Pfam" id="PF01167"/>
    </source>
</evidence>